<gene>
    <name evidence="1" type="ORF">BJ508DRAFT_335466</name>
</gene>
<accession>A0A3N4HFT6</accession>
<name>A0A3N4HFT6_ASCIM</name>
<sequence length="272" mass="31651">MHDTLYAAFLIPLTHFGVKVSNTTNSTQLFPTAPQPFPSLNWLPFSSKGPLYGFLRGDPADLTDSQMITDKISLLDCPDNHASGARDDYMALIELDAALEYGRNGPRSWWTTKEWSAVAVRPVTHVKERFWECLDSNKKGVGFRLQECLCMELRDIDASKAFRYPQLNPRAYDHDEPSDEFEEYWAVMNEVICWSQLGFEFAQRRQPSACKDLDKYDEYDKFRGKFLGERKDSASGLYREWRDQYLLADWRRSWDSYSRVRAYFKNPEAGDI</sequence>
<reference evidence="1 2" key="1">
    <citation type="journal article" date="2018" name="Nat. Ecol. Evol.">
        <title>Pezizomycetes genomes reveal the molecular basis of ectomycorrhizal truffle lifestyle.</title>
        <authorList>
            <person name="Murat C."/>
            <person name="Payen T."/>
            <person name="Noel B."/>
            <person name="Kuo A."/>
            <person name="Morin E."/>
            <person name="Chen J."/>
            <person name="Kohler A."/>
            <person name="Krizsan K."/>
            <person name="Balestrini R."/>
            <person name="Da Silva C."/>
            <person name="Montanini B."/>
            <person name="Hainaut M."/>
            <person name="Levati E."/>
            <person name="Barry K.W."/>
            <person name="Belfiori B."/>
            <person name="Cichocki N."/>
            <person name="Clum A."/>
            <person name="Dockter R.B."/>
            <person name="Fauchery L."/>
            <person name="Guy J."/>
            <person name="Iotti M."/>
            <person name="Le Tacon F."/>
            <person name="Lindquist E.A."/>
            <person name="Lipzen A."/>
            <person name="Malagnac F."/>
            <person name="Mello A."/>
            <person name="Molinier V."/>
            <person name="Miyauchi S."/>
            <person name="Poulain J."/>
            <person name="Riccioni C."/>
            <person name="Rubini A."/>
            <person name="Sitrit Y."/>
            <person name="Splivallo R."/>
            <person name="Traeger S."/>
            <person name="Wang M."/>
            <person name="Zifcakova L."/>
            <person name="Wipf D."/>
            <person name="Zambonelli A."/>
            <person name="Paolocci F."/>
            <person name="Nowrousian M."/>
            <person name="Ottonello S."/>
            <person name="Baldrian P."/>
            <person name="Spatafora J.W."/>
            <person name="Henrissat B."/>
            <person name="Nagy L.G."/>
            <person name="Aury J.M."/>
            <person name="Wincker P."/>
            <person name="Grigoriev I.V."/>
            <person name="Bonfante P."/>
            <person name="Martin F.M."/>
        </authorList>
    </citation>
    <scope>NUCLEOTIDE SEQUENCE [LARGE SCALE GENOMIC DNA]</scope>
    <source>
        <strain evidence="1 2">RN42</strain>
    </source>
</reference>
<dbReference type="Proteomes" id="UP000275078">
    <property type="component" value="Unassembled WGS sequence"/>
</dbReference>
<proteinExistence type="predicted"/>
<protein>
    <submittedName>
        <fullName evidence="1">Uncharacterized protein</fullName>
    </submittedName>
</protein>
<keyword evidence="2" id="KW-1185">Reference proteome</keyword>
<dbReference type="AlphaFoldDB" id="A0A3N4HFT6"/>
<evidence type="ECO:0000313" key="2">
    <source>
        <dbReference type="Proteomes" id="UP000275078"/>
    </source>
</evidence>
<evidence type="ECO:0000313" key="1">
    <source>
        <dbReference type="EMBL" id="RPA72006.1"/>
    </source>
</evidence>
<organism evidence="1 2">
    <name type="scientific">Ascobolus immersus RN42</name>
    <dbReference type="NCBI Taxonomy" id="1160509"/>
    <lineage>
        <taxon>Eukaryota</taxon>
        <taxon>Fungi</taxon>
        <taxon>Dikarya</taxon>
        <taxon>Ascomycota</taxon>
        <taxon>Pezizomycotina</taxon>
        <taxon>Pezizomycetes</taxon>
        <taxon>Pezizales</taxon>
        <taxon>Ascobolaceae</taxon>
        <taxon>Ascobolus</taxon>
    </lineage>
</organism>
<dbReference type="EMBL" id="ML119885">
    <property type="protein sequence ID" value="RPA72006.1"/>
    <property type="molecule type" value="Genomic_DNA"/>
</dbReference>